<dbReference type="InterPro" id="IPR059003">
    <property type="entry name" value="At1g61900_C"/>
</dbReference>
<organism evidence="3 4">
    <name type="scientific">Saponaria officinalis</name>
    <name type="common">Common soapwort</name>
    <name type="synonym">Lychnis saponaria</name>
    <dbReference type="NCBI Taxonomy" id="3572"/>
    <lineage>
        <taxon>Eukaryota</taxon>
        <taxon>Viridiplantae</taxon>
        <taxon>Streptophyta</taxon>
        <taxon>Embryophyta</taxon>
        <taxon>Tracheophyta</taxon>
        <taxon>Spermatophyta</taxon>
        <taxon>Magnoliopsida</taxon>
        <taxon>eudicotyledons</taxon>
        <taxon>Gunneridae</taxon>
        <taxon>Pentapetalae</taxon>
        <taxon>Caryophyllales</taxon>
        <taxon>Caryophyllaceae</taxon>
        <taxon>Caryophylleae</taxon>
        <taxon>Saponaria</taxon>
    </lineage>
</organism>
<reference evidence="3" key="1">
    <citation type="submission" date="2024-03" db="EMBL/GenBank/DDBJ databases">
        <title>WGS assembly of Saponaria officinalis var. Norfolk2.</title>
        <authorList>
            <person name="Jenkins J."/>
            <person name="Shu S."/>
            <person name="Grimwood J."/>
            <person name="Barry K."/>
            <person name="Goodstein D."/>
            <person name="Schmutz J."/>
            <person name="Leebens-Mack J."/>
            <person name="Osbourn A."/>
        </authorList>
    </citation>
    <scope>NUCLEOTIDE SEQUENCE [LARGE SCALE GENOMIC DNA]</scope>
    <source>
        <strain evidence="3">JIC</strain>
    </source>
</reference>
<proteinExistence type="predicted"/>
<dbReference type="PANTHER" id="PTHR33831:SF5">
    <property type="entry name" value="OS07G0102300 PROTEIN"/>
    <property type="match status" value="1"/>
</dbReference>
<dbReference type="EMBL" id="JBDFQZ010000006">
    <property type="protein sequence ID" value="KAK9714976.1"/>
    <property type="molecule type" value="Genomic_DNA"/>
</dbReference>
<evidence type="ECO:0000313" key="4">
    <source>
        <dbReference type="Proteomes" id="UP001443914"/>
    </source>
</evidence>
<comment type="caution">
    <text evidence="3">The sequence shown here is derived from an EMBL/GenBank/DDBJ whole genome shotgun (WGS) entry which is preliminary data.</text>
</comment>
<feature type="domain" description="At1g61900-like C-terminal" evidence="2">
    <location>
        <begin position="289"/>
        <end position="361"/>
    </location>
</feature>
<evidence type="ECO:0000313" key="3">
    <source>
        <dbReference type="EMBL" id="KAK9714976.1"/>
    </source>
</evidence>
<evidence type="ECO:0008006" key="5">
    <source>
        <dbReference type="Google" id="ProtNLM"/>
    </source>
</evidence>
<dbReference type="InterPro" id="IPR043891">
    <property type="entry name" value="SPARK"/>
</dbReference>
<evidence type="ECO:0000259" key="1">
    <source>
        <dbReference type="Pfam" id="PF19160"/>
    </source>
</evidence>
<dbReference type="Pfam" id="PF26584">
    <property type="entry name" value="At1g61900"/>
    <property type="match status" value="1"/>
</dbReference>
<keyword evidence="4" id="KW-1185">Reference proteome</keyword>
<dbReference type="GO" id="GO:0005886">
    <property type="term" value="C:plasma membrane"/>
    <property type="evidence" value="ECO:0007669"/>
    <property type="project" value="TreeGrafter"/>
</dbReference>
<protein>
    <recommendedName>
        <fullName evidence="5">SPARK domain-containing protein</fullName>
    </recommendedName>
</protein>
<gene>
    <name evidence="3" type="ORF">RND81_06G134800</name>
</gene>
<dbReference type="AlphaFoldDB" id="A0AAW1K5L8"/>
<feature type="domain" description="SPARK" evidence="1">
    <location>
        <begin position="93"/>
        <end position="243"/>
    </location>
</feature>
<evidence type="ECO:0000259" key="2">
    <source>
        <dbReference type="Pfam" id="PF26584"/>
    </source>
</evidence>
<dbReference type="PANTHER" id="PTHR33831">
    <property type="entry name" value="GPI-ANCHORED PROTEIN"/>
    <property type="match status" value="1"/>
</dbReference>
<dbReference type="Pfam" id="PF19160">
    <property type="entry name" value="SPARK"/>
    <property type="match status" value="1"/>
</dbReference>
<accession>A0AAW1K5L8</accession>
<dbReference type="Proteomes" id="UP001443914">
    <property type="component" value="Unassembled WGS sequence"/>
</dbReference>
<sequence>MRGVSLSNLPKFQLFSSFLVFYYISELHCTPLNYPGVSAPVDGGEDSLLPMSPEGAPQPLIPMSPEGGPQPLIPFLAPSPLTPFTNSTIPKLSGVCPFNFTAAQSIMGITSFDCFAAFAPFLANVICCPQLQATLSILIGQSSKDTSLLALNKTLATQCLSDVDQVLVSQGANDNLQQICKIHPSNLTEGSCPVKDVSEFETSVDTSKLLASCGKIDDVDECCTQTCQSAISEAAQNITAKNDDLANVPQLSVIAEDCKTVVQRWLASKLQPKDSKGLLRGLTNCNINKVCPLALPDTEHVAKKCGNVISNGTACCNALESYLSHLQNQSFITNLQAINCAAALGLKLQMGNVTTNVYSLCSVSLKKFSLQGNSFSLRRFSIQLQHFFSRERCLKD</sequence>
<name>A0AAW1K5L8_SAPOF</name>
<dbReference type="InterPro" id="IPR040336">
    <property type="entry name" value="At1g61900-like"/>
</dbReference>